<name>A0A166XHZ9_COLIC</name>
<dbReference type="GO" id="GO:0030151">
    <property type="term" value="F:molybdenum ion binding"/>
    <property type="evidence" value="ECO:0007669"/>
    <property type="project" value="InterPro"/>
</dbReference>
<protein>
    <submittedName>
        <fullName evidence="1">Mosc domain-containing protein</fullName>
    </submittedName>
</protein>
<organism evidence="1 2">
    <name type="scientific">Colletotrichum incanum</name>
    <name type="common">Soybean anthracnose fungus</name>
    <dbReference type="NCBI Taxonomy" id="1573173"/>
    <lineage>
        <taxon>Eukaryota</taxon>
        <taxon>Fungi</taxon>
        <taxon>Dikarya</taxon>
        <taxon>Ascomycota</taxon>
        <taxon>Pezizomycotina</taxon>
        <taxon>Sordariomycetes</taxon>
        <taxon>Hypocreomycetidae</taxon>
        <taxon>Glomerellales</taxon>
        <taxon>Glomerellaceae</taxon>
        <taxon>Colletotrichum</taxon>
        <taxon>Colletotrichum spaethianum species complex</taxon>
    </lineage>
</organism>
<sequence>MGNEIASWFPDRLGFKTRLVYIGNSSRAVLESLASNSQGGLKNARLSTRLRALVPFLAFPQERLVFNDLAHYIVVTEESTAQVSFRLEGNLEMDVRKFRPNIVVKGASGPFVEDFWGELTFEGSVQMPLTANCYRFQSINVDCETGKTATDDRGLVWKKLNKDRRVDKGVKYSPVFGRYGIASDQL</sequence>
<reference evidence="1 2" key="1">
    <citation type="submission" date="2015-06" db="EMBL/GenBank/DDBJ databases">
        <title>Survival trade-offs in plant roots during colonization by closely related pathogenic and mutualistic fungi.</title>
        <authorList>
            <person name="Hacquard S."/>
            <person name="Kracher B."/>
            <person name="Hiruma K."/>
            <person name="Weinman A."/>
            <person name="Muench P."/>
            <person name="Garrido Oter R."/>
            <person name="Ver Loren van Themaat E."/>
            <person name="Dallerey J.-F."/>
            <person name="Damm U."/>
            <person name="Henrissat B."/>
            <person name="Lespinet O."/>
            <person name="Thon M."/>
            <person name="Kemen E."/>
            <person name="McHardy A.C."/>
            <person name="Schulze-Lefert P."/>
            <person name="O'Connell R.J."/>
        </authorList>
    </citation>
    <scope>NUCLEOTIDE SEQUENCE [LARGE SCALE GENOMIC DNA]</scope>
    <source>
        <strain evidence="1 2">MAFF 238704</strain>
    </source>
</reference>
<dbReference type="PROSITE" id="PS51340">
    <property type="entry name" value="MOSC"/>
    <property type="match status" value="1"/>
</dbReference>
<dbReference type="AlphaFoldDB" id="A0A166XHZ9"/>
<dbReference type="Proteomes" id="UP000076584">
    <property type="component" value="Unassembled WGS sequence"/>
</dbReference>
<dbReference type="STRING" id="1573173.A0A166XHZ9"/>
<gene>
    <name evidence="1" type="ORF">CI238_03627</name>
</gene>
<keyword evidence="2" id="KW-1185">Reference proteome</keyword>
<evidence type="ECO:0000313" key="2">
    <source>
        <dbReference type="Proteomes" id="UP000076584"/>
    </source>
</evidence>
<evidence type="ECO:0000313" key="1">
    <source>
        <dbReference type="EMBL" id="KZL76624.1"/>
    </source>
</evidence>
<dbReference type="Pfam" id="PF03473">
    <property type="entry name" value="MOSC"/>
    <property type="match status" value="1"/>
</dbReference>
<proteinExistence type="predicted"/>
<dbReference type="OrthoDB" id="17255at2759"/>
<accession>A0A166XHZ9</accession>
<dbReference type="GO" id="GO:0003824">
    <property type="term" value="F:catalytic activity"/>
    <property type="evidence" value="ECO:0007669"/>
    <property type="project" value="InterPro"/>
</dbReference>
<dbReference type="GO" id="GO:0030170">
    <property type="term" value="F:pyridoxal phosphate binding"/>
    <property type="evidence" value="ECO:0007669"/>
    <property type="project" value="InterPro"/>
</dbReference>
<dbReference type="InterPro" id="IPR005302">
    <property type="entry name" value="MoCF_Sase_C"/>
</dbReference>
<dbReference type="EMBL" id="LFIW01002278">
    <property type="protein sequence ID" value="KZL76624.1"/>
    <property type="molecule type" value="Genomic_DNA"/>
</dbReference>
<comment type="caution">
    <text evidence="1">The sequence shown here is derived from an EMBL/GenBank/DDBJ whole genome shotgun (WGS) entry which is preliminary data.</text>
</comment>